<feature type="domain" description="PGG" evidence="3">
    <location>
        <begin position="568"/>
        <end position="681"/>
    </location>
</feature>
<keyword evidence="1" id="KW-0812">Transmembrane</keyword>
<dbReference type="Proteomes" id="UP001054252">
    <property type="component" value="Unassembled WGS sequence"/>
</dbReference>
<dbReference type="GO" id="GO:0016020">
    <property type="term" value="C:membrane"/>
    <property type="evidence" value="ECO:0007669"/>
    <property type="project" value="TreeGrafter"/>
</dbReference>
<evidence type="ECO:0008006" key="6">
    <source>
        <dbReference type="Google" id="ProtNLM"/>
    </source>
</evidence>
<sequence>MAAGNITSNVIVPQVLAESNYEEWSICMKNYLIAHDLWDVVEDSSNVNLADKATAGLNKKNAEVLHAFQISCATGTFAHIKGVNSAKDAWGKLAERYKLKQKWQLLRKGQQSSEAELSEIIQWFQGTTPEAPDCIDRLTYMNMYKSILFQMDCRTIIQFIKDHPTAKVARFVRKGFPILNMVISTNNLTRVKQLIKTMSKKELETTTDHEGNTGLAIAAVLASTEIAEYLITKNQNLVTIPDKNRMIPVVKASYHRYNEMTQLLYSKTPTGFLAPENGDHGSLLLHFCILNKMLDIVWDLLHRYPRLAFTKFEVNNQESTPIITLSAQPSLFYSGSELSLLQQWIYYRIKVEPPVAFCPTYNVEIEQDSVKTQVPDKRQGLSSILLKLSGMKHIYEQKLIHEHAKYIVHGISCELSKLNARELIESGAIPAFFQAVQHGITEFFNVIGACCPDLLASADENSRDAFMHAIEYRQEKFFHNEDLSGDKMFLIAYRDKDNNNVLHMAAKLAPNSFLTRISGPALKMQRELRWFKELETLVPECKEFVNRNGETPQQVFSRDHKQLAKEGEEWMKQTAQSYTVVGALIITIMFAAGFTIPGGNNQDTGFPIFLLNRLFMVFMLSDAISLFSACTSVLMFLGILTSRYAEEDFLKSLPTKLIIGICTLLISITAMMVAFCATVSIMLQGRWWVINSLVLFASIPVIVFLLLQSRLLIEILQSTYGSGIFIRKRFFIRRMTISIIEKIEKKFARKNDVEQNE</sequence>
<dbReference type="PANTHER" id="PTHR24177:SF329">
    <property type="entry name" value="ANKYRIN REPEAT PROTEIN"/>
    <property type="match status" value="1"/>
</dbReference>
<dbReference type="InterPro" id="IPR026961">
    <property type="entry name" value="PGG_dom"/>
</dbReference>
<evidence type="ECO:0000313" key="4">
    <source>
        <dbReference type="EMBL" id="GKV50725.1"/>
    </source>
</evidence>
<evidence type="ECO:0000259" key="3">
    <source>
        <dbReference type="Pfam" id="PF13962"/>
    </source>
</evidence>
<feature type="transmembrane region" description="Helical" evidence="1">
    <location>
        <begin position="657"/>
        <end position="681"/>
    </location>
</feature>
<dbReference type="Pfam" id="PF13962">
    <property type="entry name" value="PGG"/>
    <property type="match status" value="1"/>
</dbReference>
<protein>
    <recommendedName>
        <fullName evidence="6">PGG domain-containing protein</fullName>
    </recommendedName>
</protein>
<feature type="transmembrane region" description="Helical" evidence="1">
    <location>
        <begin position="616"/>
        <end position="637"/>
    </location>
</feature>
<feature type="transmembrane region" description="Helical" evidence="1">
    <location>
        <begin position="578"/>
        <end position="596"/>
    </location>
</feature>
<dbReference type="Pfam" id="PF13961">
    <property type="entry name" value="DUF4219"/>
    <property type="match status" value="1"/>
</dbReference>
<dbReference type="Gene3D" id="1.25.40.20">
    <property type="entry name" value="Ankyrin repeat-containing domain"/>
    <property type="match status" value="1"/>
</dbReference>
<dbReference type="InterPro" id="IPR025314">
    <property type="entry name" value="DUF4219"/>
</dbReference>
<keyword evidence="5" id="KW-1185">Reference proteome</keyword>
<evidence type="ECO:0000313" key="5">
    <source>
        <dbReference type="Proteomes" id="UP001054252"/>
    </source>
</evidence>
<proteinExistence type="predicted"/>
<evidence type="ECO:0000256" key="1">
    <source>
        <dbReference type="SAM" id="Phobius"/>
    </source>
</evidence>
<keyword evidence="1" id="KW-1133">Transmembrane helix</keyword>
<dbReference type="AlphaFoldDB" id="A0AAV5MLI6"/>
<evidence type="ECO:0000259" key="2">
    <source>
        <dbReference type="Pfam" id="PF13961"/>
    </source>
</evidence>
<name>A0AAV5MLI6_9ROSI</name>
<organism evidence="4 5">
    <name type="scientific">Rubroshorea leprosula</name>
    <dbReference type="NCBI Taxonomy" id="152421"/>
    <lineage>
        <taxon>Eukaryota</taxon>
        <taxon>Viridiplantae</taxon>
        <taxon>Streptophyta</taxon>
        <taxon>Embryophyta</taxon>
        <taxon>Tracheophyta</taxon>
        <taxon>Spermatophyta</taxon>
        <taxon>Magnoliopsida</taxon>
        <taxon>eudicotyledons</taxon>
        <taxon>Gunneridae</taxon>
        <taxon>Pentapetalae</taxon>
        <taxon>rosids</taxon>
        <taxon>malvids</taxon>
        <taxon>Malvales</taxon>
        <taxon>Dipterocarpaceae</taxon>
        <taxon>Rubroshorea</taxon>
    </lineage>
</organism>
<dbReference type="PANTHER" id="PTHR24177">
    <property type="entry name" value="CASKIN"/>
    <property type="match status" value="1"/>
</dbReference>
<feature type="domain" description="DUF4219" evidence="2">
    <location>
        <begin position="18"/>
        <end position="42"/>
    </location>
</feature>
<feature type="transmembrane region" description="Helical" evidence="1">
    <location>
        <begin position="687"/>
        <end position="707"/>
    </location>
</feature>
<accession>A0AAV5MLI6</accession>
<dbReference type="InterPro" id="IPR036770">
    <property type="entry name" value="Ankyrin_rpt-contain_sf"/>
</dbReference>
<keyword evidence="1" id="KW-0472">Membrane</keyword>
<reference evidence="4 5" key="1">
    <citation type="journal article" date="2021" name="Commun. Biol.">
        <title>The genome of Shorea leprosula (Dipterocarpaceae) highlights the ecological relevance of drought in aseasonal tropical rainforests.</title>
        <authorList>
            <person name="Ng K.K.S."/>
            <person name="Kobayashi M.J."/>
            <person name="Fawcett J.A."/>
            <person name="Hatakeyama M."/>
            <person name="Paape T."/>
            <person name="Ng C.H."/>
            <person name="Ang C.C."/>
            <person name="Tnah L.H."/>
            <person name="Lee C.T."/>
            <person name="Nishiyama T."/>
            <person name="Sese J."/>
            <person name="O'Brien M.J."/>
            <person name="Copetti D."/>
            <person name="Mohd Noor M.I."/>
            <person name="Ong R.C."/>
            <person name="Putra M."/>
            <person name="Sireger I.Z."/>
            <person name="Indrioko S."/>
            <person name="Kosugi Y."/>
            <person name="Izuno A."/>
            <person name="Isagi Y."/>
            <person name="Lee S.L."/>
            <person name="Shimizu K.K."/>
        </authorList>
    </citation>
    <scope>NUCLEOTIDE SEQUENCE [LARGE SCALE GENOMIC DNA]</scope>
    <source>
        <strain evidence="4">214</strain>
    </source>
</reference>
<comment type="caution">
    <text evidence="4">The sequence shown here is derived from an EMBL/GenBank/DDBJ whole genome shotgun (WGS) entry which is preliminary data.</text>
</comment>
<dbReference type="SUPFAM" id="SSF48403">
    <property type="entry name" value="Ankyrin repeat"/>
    <property type="match status" value="1"/>
</dbReference>
<gene>
    <name evidence="4" type="ORF">SLEP1_g57424</name>
</gene>
<dbReference type="EMBL" id="BPVZ01000390">
    <property type="protein sequence ID" value="GKV50725.1"/>
    <property type="molecule type" value="Genomic_DNA"/>
</dbReference>